<organism evidence="1 2">
    <name type="scientific">Piscirickettsia salmonis</name>
    <dbReference type="NCBI Taxonomy" id="1238"/>
    <lineage>
        <taxon>Bacteria</taxon>
        <taxon>Pseudomonadati</taxon>
        <taxon>Pseudomonadota</taxon>
        <taxon>Gammaproteobacteria</taxon>
        <taxon>Thiotrichales</taxon>
        <taxon>Piscirickettsiaceae</taxon>
        <taxon>Piscirickettsia</taxon>
    </lineage>
</organism>
<proteinExistence type="predicted"/>
<evidence type="ECO:0000313" key="2">
    <source>
        <dbReference type="Proteomes" id="UP000029558"/>
    </source>
</evidence>
<dbReference type="Proteomes" id="UP000029558">
    <property type="component" value="Chromosome"/>
</dbReference>
<name>A0AAC8VI31_PISSA</name>
<accession>A0AAC8VI31</accession>
<protein>
    <submittedName>
        <fullName evidence="1">Uncharacterized protein</fullName>
    </submittedName>
</protein>
<dbReference type="EMBL" id="CP012508">
    <property type="protein sequence ID" value="ALB22969.1"/>
    <property type="molecule type" value="Genomic_DNA"/>
</dbReference>
<gene>
    <name evidence="1" type="ORF">KU39_1789</name>
</gene>
<evidence type="ECO:0000313" key="1">
    <source>
        <dbReference type="EMBL" id="ALB22969.1"/>
    </source>
</evidence>
<dbReference type="AlphaFoldDB" id="A0AAC8VI31"/>
<reference evidence="1 2" key="1">
    <citation type="journal article" date="2014" name="Genome Announc.">
        <title>Comparative Genome Analysis of Two Isolates of the Fish Pathogen Piscirickettsia salmonis from Different Hosts Reveals Major Differences in Virulence-Associated Secretion Systems.</title>
        <authorList>
            <person name="Bohle H."/>
            <person name="Henriquez P."/>
            <person name="Grothusen H."/>
            <person name="Navas E."/>
            <person name="Sandoval A."/>
            <person name="Bustamante F."/>
            <person name="Bustos P."/>
            <person name="Mancilla M."/>
        </authorList>
    </citation>
    <scope>NUCLEOTIDE SEQUENCE [LARGE SCALE GENOMIC DNA]</scope>
    <source>
        <strain evidence="2">B1-32597</strain>
    </source>
</reference>
<sequence length="477" mass="53804">MLSTPWLAANDFYYCLKYAMQFIISSGLMFLDYEKDGAIEFKDVTITKKDMKVIDGRLKPQVAQQLFSGYDESLVGLQKCFLILLSVDEAGEWGKQLLKDFTSPKSFVGLVPYKVIVEAANGAKEVNNSFQRDKEACNFLSKLIANSQSSYLYFYMASKFSGYRTFVRDQQGRLTSGFLSLITACKDVFVQLIGLSSLFGFVGFLNYFDNIVKFCSITNAPDIDSIDKDETSSVGGQRLSEANGFKARYAMGLIQKMRPSDDRNRLIGASQQNRHILLKSILKNPVPNCTVDNKPIKTLEELVMYGLTDSKAKTKTFADSKLFKIYDNVDHVKGKINVLATDQLVDRRPKFSAYSNSSDKLEAHESIKHYSMICEELHKMISDENKNFQAAALILFKTNSSKSKCGFNFWRKFIGDGALIPNKNINAEEAKLSSLYSLYLTEEADLSELKSNVLKKGTTYHIRKLTADDDHRVTLTL</sequence>
<dbReference type="RefSeq" id="WP_144420695.1">
    <property type="nucleotide sequence ID" value="NZ_CP012508.1"/>
</dbReference>